<keyword evidence="2" id="KW-1185">Reference proteome</keyword>
<organism evidence="1 2">
    <name type="scientific">Rhynchophorus ferrugineus</name>
    <name type="common">Red palm weevil</name>
    <name type="synonym">Curculio ferrugineus</name>
    <dbReference type="NCBI Taxonomy" id="354439"/>
    <lineage>
        <taxon>Eukaryota</taxon>
        <taxon>Metazoa</taxon>
        <taxon>Ecdysozoa</taxon>
        <taxon>Arthropoda</taxon>
        <taxon>Hexapoda</taxon>
        <taxon>Insecta</taxon>
        <taxon>Pterygota</taxon>
        <taxon>Neoptera</taxon>
        <taxon>Endopterygota</taxon>
        <taxon>Coleoptera</taxon>
        <taxon>Polyphaga</taxon>
        <taxon>Cucujiformia</taxon>
        <taxon>Curculionidae</taxon>
        <taxon>Dryophthorinae</taxon>
        <taxon>Rhynchophorus</taxon>
    </lineage>
</organism>
<evidence type="ECO:0000313" key="1">
    <source>
        <dbReference type="EMBL" id="KAF7283774.1"/>
    </source>
</evidence>
<reference evidence="1" key="1">
    <citation type="submission" date="2020-08" db="EMBL/GenBank/DDBJ databases">
        <title>Genome sequencing and assembly of the red palm weevil Rhynchophorus ferrugineus.</title>
        <authorList>
            <person name="Dias G.B."/>
            <person name="Bergman C.M."/>
            <person name="Manee M."/>
        </authorList>
    </citation>
    <scope>NUCLEOTIDE SEQUENCE</scope>
    <source>
        <strain evidence="1">AA-2017</strain>
        <tissue evidence="1">Whole larva</tissue>
    </source>
</reference>
<dbReference type="AlphaFoldDB" id="A0A834IPF8"/>
<dbReference type="EMBL" id="JAACXV010000088">
    <property type="protein sequence ID" value="KAF7283774.1"/>
    <property type="molecule type" value="Genomic_DNA"/>
</dbReference>
<evidence type="ECO:0000313" key="2">
    <source>
        <dbReference type="Proteomes" id="UP000625711"/>
    </source>
</evidence>
<name>A0A834IPF8_RHYFE</name>
<protein>
    <submittedName>
        <fullName evidence="1">Uncharacterized protein</fullName>
    </submittedName>
</protein>
<sequence length="103" mass="11707">MGGSPSFCCKLSATTRNARRPMLIRSGVRISLIDLPTDNRSKTISRMAKSRRSCAMNWMILTKMFKGVSLGTTPFDPLGNSELTMLWRRDWVAELLSHLMRIM</sequence>
<gene>
    <name evidence="1" type="ORF">GWI33_023020</name>
</gene>
<comment type="caution">
    <text evidence="1">The sequence shown here is derived from an EMBL/GenBank/DDBJ whole genome shotgun (WGS) entry which is preliminary data.</text>
</comment>
<accession>A0A834IPF8</accession>
<dbReference type="Proteomes" id="UP000625711">
    <property type="component" value="Unassembled WGS sequence"/>
</dbReference>
<proteinExistence type="predicted"/>